<dbReference type="HOGENOM" id="CLU_2724932_0_0_1"/>
<keyword evidence="3" id="KW-1185">Reference proteome</keyword>
<protein>
    <submittedName>
        <fullName evidence="2">GD24594</fullName>
    </submittedName>
</protein>
<proteinExistence type="predicted"/>
<feature type="region of interest" description="Disordered" evidence="1">
    <location>
        <begin position="25"/>
        <end position="54"/>
    </location>
</feature>
<gene>
    <name evidence="2" type="primary">Dsim\GD24594</name>
    <name evidence="2" type="ORF">Dsim_GD24594</name>
</gene>
<organism evidence="2 3">
    <name type="scientific">Drosophila simulans</name>
    <name type="common">Fruit fly</name>
    <dbReference type="NCBI Taxonomy" id="7240"/>
    <lineage>
        <taxon>Eukaryota</taxon>
        <taxon>Metazoa</taxon>
        <taxon>Ecdysozoa</taxon>
        <taxon>Arthropoda</taxon>
        <taxon>Hexapoda</taxon>
        <taxon>Insecta</taxon>
        <taxon>Pterygota</taxon>
        <taxon>Neoptera</taxon>
        <taxon>Endopterygota</taxon>
        <taxon>Diptera</taxon>
        <taxon>Brachycera</taxon>
        <taxon>Muscomorpha</taxon>
        <taxon>Ephydroidea</taxon>
        <taxon>Drosophilidae</taxon>
        <taxon>Drosophila</taxon>
        <taxon>Sophophora</taxon>
    </lineage>
</organism>
<evidence type="ECO:0000256" key="1">
    <source>
        <dbReference type="SAM" id="MobiDB-lite"/>
    </source>
</evidence>
<dbReference type="EMBL" id="CH983523">
    <property type="protein sequence ID" value="EDX16468.1"/>
    <property type="molecule type" value="Genomic_DNA"/>
</dbReference>
<dbReference type="AlphaFoldDB" id="B4NU21"/>
<sequence length="72" mass="8213">MVYIVHNKDDLDQQLTLAEDKLVNAAGRDSANDNENEKENDNTNDNYNDNDDDQDVIFCEVSAHDEDAVMEH</sequence>
<reference evidence="2 3" key="1">
    <citation type="journal article" date="2007" name="Nature">
        <title>Evolution of genes and genomes on the Drosophila phylogeny.</title>
        <authorList>
            <consortium name="Drosophila 12 Genomes Consortium"/>
            <person name="Clark A.G."/>
            <person name="Eisen M.B."/>
            <person name="Smith D.R."/>
            <person name="Bergman C.M."/>
            <person name="Oliver B."/>
            <person name="Markow T.A."/>
            <person name="Kaufman T.C."/>
            <person name="Kellis M."/>
            <person name="Gelbart W."/>
            <person name="Iyer V.N."/>
            <person name="Pollard D.A."/>
            <person name="Sackton T.B."/>
            <person name="Larracuente A.M."/>
            <person name="Singh N.D."/>
            <person name="Abad J.P."/>
            <person name="Abt D.N."/>
            <person name="Adryan B."/>
            <person name="Aguade M."/>
            <person name="Akashi H."/>
            <person name="Anderson W.W."/>
            <person name="Aquadro C.F."/>
            <person name="Ardell D.H."/>
            <person name="Arguello R."/>
            <person name="Artieri C.G."/>
            <person name="Barbash D.A."/>
            <person name="Barker D."/>
            <person name="Barsanti P."/>
            <person name="Batterham P."/>
            <person name="Batzoglou S."/>
            <person name="Begun D."/>
            <person name="Bhutkar A."/>
            <person name="Blanco E."/>
            <person name="Bosak S.A."/>
            <person name="Bradley R.K."/>
            <person name="Brand A.D."/>
            <person name="Brent M.R."/>
            <person name="Brooks A.N."/>
            <person name="Brown R.H."/>
            <person name="Butlin R.K."/>
            <person name="Caggese C."/>
            <person name="Calvi B.R."/>
            <person name="Bernardo de Carvalho A."/>
            <person name="Caspi A."/>
            <person name="Castrezana S."/>
            <person name="Celniker S.E."/>
            <person name="Chang J.L."/>
            <person name="Chapple C."/>
            <person name="Chatterji S."/>
            <person name="Chinwalla A."/>
            <person name="Civetta A."/>
            <person name="Clifton S.W."/>
            <person name="Comeron J.M."/>
            <person name="Costello J.C."/>
            <person name="Coyne J.A."/>
            <person name="Daub J."/>
            <person name="David R.G."/>
            <person name="Delcher A.L."/>
            <person name="Delehaunty K."/>
            <person name="Do C.B."/>
            <person name="Ebling H."/>
            <person name="Edwards K."/>
            <person name="Eickbush T."/>
            <person name="Evans J.D."/>
            <person name="Filipski A."/>
            <person name="Findeiss S."/>
            <person name="Freyhult E."/>
            <person name="Fulton L."/>
            <person name="Fulton R."/>
            <person name="Garcia A.C."/>
            <person name="Gardiner A."/>
            <person name="Garfield D.A."/>
            <person name="Garvin B.E."/>
            <person name="Gibson G."/>
            <person name="Gilbert D."/>
            <person name="Gnerre S."/>
            <person name="Godfrey J."/>
            <person name="Good R."/>
            <person name="Gotea V."/>
            <person name="Gravely B."/>
            <person name="Greenberg A.J."/>
            <person name="Griffiths-Jones S."/>
            <person name="Gross S."/>
            <person name="Guigo R."/>
            <person name="Gustafson E.A."/>
            <person name="Haerty W."/>
            <person name="Hahn M.W."/>
            <person name="Halligan D.L."/>
            <person name="Halpern A.L."/>
            <person name="Halter G.M."/>
            <person name="Han M.V."/>
            <person name="Heger A."/>
            <person name="Hillier L."/>
            <person name="Hinrichs A.S."/>
            <person name="Holmes I."/>
            <person name="Hoskins R.A."/>
            <person name="Hubisz M.J."/>
            <person name="Hultmark D."/>
            <person name="Huntley M.A."/>
            <person name="Jaffe D.B."/>
            <person name="Jagadeeshan S."/>
            <person name="Jeck W.R."/>
            <person name="Johnson J."/>
            <person name="Jones C.D."/>
            <person name="Jordan W.C."/>
            <person name="Karpen G.H."/>
            <person name="Kataoka E."/>
            <person name="Keightley P.D."/>
            <person name="Kheradpour P."/>
            <person name="Kirkness E.F."/>
            <person name="Koerich L.B."/>
            <person name="Kristiansen K."/>
            <person name="Kudrna D."/>
            <person name="Kulathinal R.J."/>
            <person name="Kumar S."/>
            <person name="Kwok R."/>
            <person name="Lander E."/>
            <person name="Langley C.H."/>
            <person name="Lapoint R."/>
            <person name="Lazzaro B.P."/>
            <person name="Lee S.J."/>
            <person name="Levesque L."/>
            <person name="Li R."/>
            <person name="Lin C.F."/>
            <person name="Lin M.F."/>
            <person name="Lindblad-Toh K."/>
            <person name="Llopart A."/>
            <person name="Long M."/>
            <person name="Low L."/>
            <person name="Lozovsky E."/>
            <person name="Lu J."/>
            <person name="Luo M."/>
            <person name="Machado C.A."/>
            <person name="Makalowski W."/>
            <person name="Marzo M."/>
            <person name="Matsuda M."/>
            <person name="Matzkin L."/>
            <person name="McAllister B."/>
            <person name="McBride C.S."/>
            <person name="McKernan B."/>
            <person name="McKernan K."/>
            <person name="Mendez-Lago M."/>
            <person name="Minx P."/>
            <person name="Mollenhauer M.U."/>
            <person name="Montooth K."/>
            <person name="Mount S.M."/>
            <person name="Mu X."/>
            <person name="Myers E."/>
            <person name="Negre B."/>
            <person name="Newfeld S."/>
            <person name="Nielsen R."/>
            <person name="Noor M.A."/>
            <person name="O'Grady P."/>
            <person name="Pachter L."/>
            <person name="Papaceit M."/>
            <person name="Parisi M.J."/>
            <person name="Parisi M."/>
            <person name="Parts L."/>
            <person name="Pedersen J.S."/>
            <person name="Pesole G."/>
            <person name="Phillippy A.M."/>
            <person name="Ponting C.P."/>
            <person name="Pop M."/>
            <person name="Porcelli D."/>
            <person name="Powell J.R."/>
            <person name="Prohaska S."/>
            <person name="Pruitt K."/>
            <person name="Puig M."/>
            <person name="Quesneville H."/>
            <person name="Ram K.R."/>
            <person name="Rand D."/>
            <person name="Rasmussen M.D."/>
            <person name="Reed L.K."/>
            <person name="Reenan R."/>
            <person name="Reily A."/>
            <person name="Remington K.A."/>
            <person name="Rieger T.T."/>
            <person name="Ritchie M.G."/>
            <person name="Robin C."/>
            <person name="Rogers Y.H."/>
            <person name="Rohde C."/>
            <person name="Rozas J."/>
            <person name="Rubenfield M.J."/>
            <person name="Ruiz A."/>
            <person name="Russo S."/>
            <person name="Salzberg S.L."/>
            <person name="Sanchez-Gracia A."/>
            <person name="Saranga D.J."/>
            <person name="Sato H."/>
            <person name="Schaeffer S.W."/>
            <person name="Schatz M.C."/>
            <person name="Schlenke T."/>
            <person name="Schwartz R."/>
            <person name="Segarra C."/>
            <person name="Singh R.S."/>
            <person name="Sirot L."/>
            <person name="Sirota M."/>
            <person name="Sisneros N.B."/>
            <person name="Smith C.D."/>
            <person name="Smith T.F."/>
            <person name="Spieth J."/>
            <person name="Stage D.E."/>
            <person name="Stark A."/>
            <person name="Stephan W."/>
            <person name="Strausberg R.L."/>
            <person name="Strempel S."/>
            <person name="Sturgill D."/>
            <person name="Sutton G."/>
            <person name="Sutton G.G."/>
            <person name="Tao W."/>
            <person name="Teichmann S."/>
            <person name="Tobari Y.N."/>
            <person name="Tomimura Y."/>
            <person name="Tsolas J.M."/>
            <person name="Valente V.L."/>
            <person name="Venter E."/>
            <person name="Venter J.C."/>
            <person name="Vicario S."/>
            <person name="Vieira F.G."/>
            <person name="Vilella A.J."/>
            <person name="Villasante A."/>
            <person name="Walenz B."/>
            <person name="Wang J."/>
            <person name="Wasserman M."/>
            <person name="Watts T."/>
            <person name="Wilson D."/>
            <person name="Wilson R.K."/>
            <person name="Wing R.A."/>
            <person name="Wolfner M.F."/>
            <person name="Wong A."/>
            <person name="Wong G.K."/>
            <person name="Wu C.I."/>
            <person name="Wu G."/>
            <person name="Yamamoto D."/>
            <person name="Yang H.P."/>
            <person name="Yang S.P."/>
            <person name="Yorke J.A."/>
            <person name="Yoshida K."/>
            <person name="Zdobnov E."/>
            <person name="Zhang P."/>
            <person name="Zhang Y."/>
            <person name="Zimin A.V."/>
            <person name="Baldwin J."/>
            <person name="Abdouelleil A."/>
            <person name="Abdulkadir J."/>
            <person name="Abebe A."/>
            <person name="Abera B."/>
            <person name="Abreu J."/>
            <person name="Acer S.C."/>
            <person name="Aftuck L."/>
            <person name="Alexander A."/>
            <person name="An P."/>
            <person name="Anderson E."/>
            <person name="Anderson S."/>
            <person name="Arachi H."/>
            <person name="Azer M."/>
            <person name="Bachantsang P."/>
            <person name="Barry A."/>
            <person name="Bayul T."/>
            <person name="Berlin A."/>
            <person name="Bessette D."/>
            <person name="Bloom T."/>
            <person name="Blye J."/>
            <person name="Boguslavskiy L."/>
            <person name="Bonnet C."/>
            <person name="Boukhgalter B."/>
            <person name="Bourzgui I."/>
            <person name="Brown A."/>
            <person name="Cahill P."/>
            <person name="Channer S."/>
            <person name="Cheshatsang Y."/>
            <person name="Chuda L."/>
            <person name="Citroen M."/>
            <person name="Collymore A."/>
            <person name="Cooke P."/>
            <person name="Costello M."/>
            <person name="D'Aco K."/>
            <person name="Daza R."/>
            <person name="De Haan G."/>
            <person name="DeGray S."/>
            <person name="DeMaso C."/>
            <person name="Dhargay N."/>
            <person name="Dooley K."/>
            <person name="Dooley E."/>
            <person name="Doricent M."/>
            <person name="Dorje P."/>
            <person name="Dorjee K."/>
            <person name="Dupes A."/>
            <person name="Elong R."/>
            <person name="Falk J."/>
            <person name="Farina A."/>
            <person name="Faro S."/>
            <person name="Ferguson D."/>
            <person name="Fisher S."/>
            <person name="Foley C.D."/>
            <person name="Franke A."/>
            <person name="Friedrich D."/>
            <person name="Gadbois L."/>
            <person name="Gearin G."/>
            <person name="Gearin C.R."/>
            <person name="Giannoukos G."/>
            <person name="Goode T."/>
            <person name="Graham J."/>
            <person name="Grandbois E."/>
            <person name="Grewal S."/>
            <person name="Gyaltsen K."/>
            <person name="Hafez N."/>
            <person name="Hagos B."/>
            <person name="Hall J."/>
            <person name="Henson C."/>
            <person name="Hollinger A."/>
            <person name="Honan T."/>
            <person name="Huard M.D."/>
            <person name="Hughes L."/>
            <person name="Hurhula B."/>
            <person name="Husby M.E."/>
            <person name="Kamat A."/>
            <person name="Kanga B."/>
            <person name="Kashin S."/>
            <person name="Khazanovich D."/>
            <person name="Kisner P."/>
            <person name="Lance K."/>
            <person name="Lara M."/>
            <person name="Lee W."/>
            <person name="Lennon N."/>
            <person name="Letendre F."/>
            <person name="LeVine R."/>
            <person name="Lipovsky A."/>
            <person name="Liu X."/>
            <person name="Liu J."/>
            <person name="Liu S."/>
            <person name="Lokyitsang T."/>
            <person name="Lokyitsang Y."/>
            <person name="Lubonja R."/>
            <person name="Lui A."/>
            <person name="MacDonald P."/>
            <person name="Magnisalis V."/>
            <person name="Maru K."/>
            <person name="Matthews C."/>
            <person name="McCusker W."/>
            <person name="McDonough S."/>
            <person name="Mehta T."/>
            <person name="Meldrim J."/>
            <person name="Meneus L."/>
            <person name="Mihai O."/>
            <person name="Mihalev A."/>
            <person name="Mihova T."/>
            <person name="Mittelman R."/>
            <person name="Mlenga V."/>
            <person name="Montmayeur A."/>
            <person name="Mulrain L."/>
            <person name="Navidi A."/>
            <person name="Naylor J."/>
            <person name="Negash T."/>
            <person name="Nguyen T."/>
            <person name="Nguyen N."/>
            <person name="Nicol R."/>
            <person name="Norbu C."/>
            <person name="Norbu N."/>
            <person name="Novod N."/>
            <person name="O'Neill B."/>
            <person name="Osman S."/>
            <person name="Markiewicz E."/>
            <person name="Oyono O.L."/>
            <person name="Patti C."/>
            <person name="Phunkhang P."/>
            <person name="Pierre F."/>
            <person name="Priest M."/>
            <person name="Raghuraman S."/>
            <person name="Rege F."/>
            <person name="Reyes R."/>
            <person name="Rise C."/>
            <person name="Rogov P."/>
            <person name="Ross K."/>
            <person name="Ryan E."/>
            <person name="Settipalli S."/>
            <person name="Shea T."/>
            <person name="Sherpa N."/>
            <person name="Shi L."/>
            <person name="Shih D."/>
            <person name="Sparrow T."/>
            <person name="Spaulding J."/>
            <person name="Stalker J."/>
            <person name="Stange-Thomann N."/>
            <person name="Stavropoulos S."/>
            <person name="Stone C."/>
            <person name="Strader C."/>
            <person name="Tesfaye S."/>
            <person name="Thomson T."/>
            <person name="Thoulutsang Y."/>
            <person name="Thoulutsang D."/>
            <person name="Topham K."/>
            <person name="Topping I."/>
            <person name="Tsamla T."/>
            <person name="Vassiliev H."/>
            <person name="Vo A."/>
            <person name="Wangchuk T."/>
            <person name="Wangdi T."/>
            <person name="Weiand M."/>
            <person name="Wilkinson J."/>
            <person name="Wilson A."/>
            <person name="Yadav S."/>
            <person name="Young G."/>
            <person name="Yu Q."/>
            <person name="Zembek L."/>
            <person name="Zhong D."/>
            <person name="Zimmer A."/>
            <person name="Zwirko Z."/>
            <person name="Jaffe D.B."/>
            <person name="Alvarez P."/>
            <person name="Brockman W."/>
            <person name="Butler J."/>
            <person name="Chin C."/>
            <person name="Gnerre S."/>
            <person name="Grabherr M."/>
            <person name="Kleber M."/>
            <person name="Mauceli E."/>
            <person name="MacCallum I."/>
        </authorList>
    </citation>
    <scope>NUCLEOTIDE SEQUENCE [LARGE SCALE GENOMIC DNA]</scope>
    <source>
        <strain evidence="3">white501</strain>
    </source>
</reference>
<evidence type="ECO:0000313" key="2">
    <source>
        <dbReference type="EMBL" id="EDX16468.1"/>
    </source>
</evidence>
<evidence type="ECO:0000313" key="3">
    <source>
        <dbReference type="Proteomes" id="UP000000304"/>
    </source>
</evidence>
<name>B4NU21_DROSI</name>
<accession>B4NU21</accession>
<dbReference type="Proteomes" id="UP000000304">
    <property type="component" value="Unassembled WGS sequence"/>
</dbReference>